<evidence type="ECO:0000313" key="2">
    <source>
        <dbReference type="EMBL" id="VFK17743.1"/>
    </source>
</evidence>
<reference evidence="2" key="1">
    <citation type="submission" date="2019-02" db="EMBL/GenBank/DDBJ databases">
        <authorList>
            <person name="Gruber-Vodicka R. H."/>
            <person name="Seah K. B. B."/>
        </authorList>
    </citation>
    <scope>NUCLEOTIDE SEQUENCE</scope>
    <source>
        <strain evidence="2">BECK_S313</strain>
    </source>
</reference>
<sequence length="61" mass="6287">MLSAWVSSAGGYAEEKLVALGGKFGRGGNGRQQDHLALVGETGEGQGNPRRGRAQNGGDLF</sequence>
<gene>
    <name evidence="2" type="ORF">BECKLPF1236B_GA0070989_11246</name>
</gene>
<name>A0A450WL23_9GAMM</name>
<organism evidence="2">
    <name type="scientific">Candidatus Kentrum sp. LPFa</name>
    <dbReference type="NCBI Taxonomy" id="2126335"/>
    <lineage>
        <taxon>Bacteria</taxon>
        <taxon>Pseudomonadati</taxon>
        <taxon>Pseudomonadota</taxon>
        <taxon>Gammaproteobacteria</taxon>
        <taxon>Candidatus Kentrum</taxon>
    </lineage>
</organism>
<protein>
    <submittedName>
        <fullName evidence="2">Uncharacterized protein</fullName>
    </submittedName>
</protein>
<accession>A0A450WL23</accession>
<evidence type="ECO:0000256" key="1">
    <source>
        <dbReference type="SAM" id="MobiDB-lite"/>
    </source>
</evidence>
<proteinExistence type="predicted"/>
<dbReference type="AlphaFoldDB" id="A0A450WL23"/>
<feature type="region of interest" description="Disordered" evidence="1">
    <location>
        <begin position="23"/>
        <end position="61"/>
    </location>
</feature>
<dbReference type="EMBL" id="CAADFK010000124">
    <property type="protein sequence ID" value="VFK17743.1"/>
    <property type="molecule type" value="Genomic_DNA"/>
</dbReference>